<evidence type="ECO:0000256" key="4">
    <source>
        <dbReference type="ARBA" id="ARBA00023004"/>
    </source>
</evidence>
<proteinExistence type="inferred from homology"/>
<sequence>MSQAIVLIGTLLATFVIWRFVETWRRPPYPPGPKGRYPFMGMTFDMPNKRPWETFGEWAQEYGPIMYFRTGLQHVIVISDAKVYRELVGMRASIYSDRPPSEVGDLISGGRRSVLMPYGNRWRMVRRIFTNVLTAKKCDGYVPYQELESLATIHNMLHEPKGYAHELHRYALSVARTVAFGKRVPNSSSQFATDIREVMENFSKAMTPGKYLFEAIPMLRKLPRFA</sequence>
<dbReference type="STRING" id="42673.A0A2K0W2F1"/>
<dbReference type="GO" id="GO:0020037">
    <property type="term" value="F:heme binding"/>
    <property type="evidence" value="ECO:0007669"/>
    <property type="project" value="InterPro"/>
</dbReference>
<dbReference type="AlphaFoldDB" id="A0A2K0W2F1"/>
<evidence type="ECO:0000256" key="2">
    <source>
        <dbReference type="ARBA" id="ARBA00022723"/>
    </source>
</evidence>
<dbReference type="Proteomes" id="UP000236664">
    <property type="component" value="Unassembled WGS sequence"/>
</dbReference>
<dbReference type="InterPro" id="IPR050364">
    <property type="entry name" value="Cytochrome_P450_fung"/>
</dbReference>
<keyword evidence="3" id="KW-0560">Oxidoreductase</keyword>
<gene>
    <name evidence="6" type="ORF">FNYG_10228</name>
</gene>
<dbReference type="GO" id="GO:0005506">
    <property type="term" value="F:iron ion binding"/>
    <property type="evidence" value="ECO:0007669"/>
    <property type="project" value="InterPro"/>
</dbReference>
<accession>A0A2K0W2F1</accession>
<reference evidence="6 7" key="1">
    <citation type="submission" date="2017-06" db="EMBL/GenBank/DDBJ databases">
        <title>Genome of Fusarium nygamai isolate CS10214.</title>
        <authorList>
            <person name="Gardiner D.M."/>
            <person name="Obanor F."/>
            <person name="Kazan K."/>
        </authorList>
    </citation>
    <scope>NUCLEOTIDE SEQUENCE [LARGE SCALE GENOMIC DNA]</scope>
    <source>
        <strain evidence="6 7">CS10214</strain>
    </source>
</reference>
<dbReference type="GO" id="GO:0004497">
    <property type="term" value="F:monooxygenase activity"/>
    <property type="evidence" value="ECO:0007669"/>
    <property type="project" value="UniProtKB-KW"/>
</dbReference>
<dbReference type="InterPro" id="IPR001128">
    <property type="entry name" value="Cyt_P450"/>
</dbReference>
<dbReference type="GO" id="GO:0016705">
    <property type="term" value="F:oxidoreductase activity, acting on paired donors, with incorporation or reduction of molecular oxygen"/>
    <property type="evidence" value="ECO:0007669"/>
    <property type="project" value="InterPro"/>
</dbReference>
<evidence type="ECO:0000256" key="5">
    <source>
        <dbReference type="ARBA" id="ARBA00023033"/>
    </source>
</evidence>
<dbReference type="EMBL" id="MTQA01000148">
    <property type="protein sequence ID" value="PNP76442.1"/>
    <property type="molecule type" value="Genomic_DNA"/>
</dbReference>
<dbReference type="SUPFAM" id="SSF48264">
    <property type="entry name" value="Cytochrome P450"/>
    <property type="match status" value="1"/>
</dbReference>
<organism evidence="6 7">
    <name type="scientific">Gibberella nygamai</name>
    <name type="common">Bean root rot disease fungus</name>
    <name type="synonym">Fusarium nygamai</name>
    <dbReference type="NCBI Taxonomy" id="42673"/>
    <lineage>
        <taxon>Eukaryota</taxon>
        <taxon>Fungi</taxon>
        <taxon>Dikarya</taxon>
        <taxon>Ascomycota</taxon>
        <taxon>Pezizomycotina</taxon>
        <taxon>Sordariomycetes</taxon>
        <taxon>Hypocreomycetidae</taxon>
        <taxon>Hypocreales</taxon>
        <taxon>Nectriaceae</taxon>
        <taxon>Fusarium</taxon>
        <taxon>Fusarium fujikuroi species complex</taxon>
    </lineage>
</organism>
<keyword evidence="7" id="KW-1185">Reference proteome</keyword>
<evidence type="ECO:0008006" key="8">
    <source>
        <dbReference type="Google" id="ProtNLM"/>
    </source>
</evidence>
<dbReference type="Pfam" id="PF00067">
    <property type="entry name" value="p450"/>
    <property type="match status" value="1"/>
</dbReference>
<dbReference type="OrthoDB" id="5082925at2759"/>
<keyword evidence="2" id="KW-0479">Metal-binding</keyword>
<evidence type="ECO:0000256" key="3">
    <source>
        <dbReference type="ARBA" id="ARBA00023002"/>
    </source>
</evidence>
<protein>
    <recommendedName>
        <fullName evidence="8">Cytochrome P450</fullName>
    </recommendedName>
</protein>
<comment type="similarity">
    <text evidence="1">Belongs to the cytochrome P450 family.</text>
</comment>
<dbReference type="PANTHER" id="PTHR46300">
    <property type="entry name" value="P450, PUTATIVE (EUROFUNG)-RELATED-RELATED"/>
    <property type="match status" value="1"/>
</dbReference>
<dbReference type="PANTHER" id="PTHR46300:SF2">
    <property type="entry name" value="CYTOCHROME P450 MONOOXYGENASE ALNH-RELATED"/>
    <property type="match status" value="1"/>
</dbReference>
<dbReference type="InterPro" id="IPR036396">
    <property type="entry name" value="Cyt_P450_sf"/>
</dbReference>
<name>A0A2K0W2F1_GIBNY</name>
<evidence type="ECO:0000313" key="7">
    <source>
        <dbReference type="Proteomes" id="UP000236664"/>
    </source>
</evidence>
<keyword evidence="5" id="KW-0503">Monooxygenase</keyword>
<evidence type="ECO:0000256" key="1">
    <source>
        <dbReference type="ARBA" id="ARBA00010617"/>
    </source>
</evidence>
<dbReference type="Gene3D" id="1.10.630.10">
    <property type="entry name" value="Cytochrome P450"/>
    <property type="match status" value="1"/>
</dbReference>
<evidence type="ECO:0000313" key="6">
    <source>
        <dbReference type="EMBL" id="PNP76442.1"/>
    </source>
</evidence>
<keyword evidence="4" id="KW-0408">Iron</keyword>
<comment type="caution">
    <text evidence="6">The sequence shown here is derived from an EMBL/GenBank/DDBJ whole genome shotgun (WGS) entry which is preliminary data.</text>
</comment>